<dbReference type="EMBL" id="KN847497">
    <property type="protein sequence ID" value="KIW13388.1"/>
    <property type="molecule type" value="Genomic_DNA"/>
</dbReference>
<sequence>MSCSENRFDVLIAGAGRQDCLSAWACSGWESKHALSVGERLVKSEVPMYGRACTLYPRSLEYLDQFELLDDMIQEGFIARGTVNFDKNGVRNVDRGWQGIFHHSKDSYFSWLLNLRLKYSEDIIREHFIRQGGSYRDGLELTSFDHDGAATKEYHQAHIRDVRTNQSQVYESRFLIGADGAHSTTRHLAKITTQSFGSPTPIKWVRMDGVFKTDMPDQHLGFGSLESPTHGNVLWVTLDHGRSRIGFALSPELQKKYGASMTEEQVVVEAHEAMKPFKVEIAQVDWHTVYGIRQGLTDQYIKNRVVLAGDACHVHSSGLAQGMNTGIHDSFNLCWKLAGYLKGYLNAEVLQTYETERRAAANTLINIDRVVSELITGTVPPELAGNGGGADPNALLTRHFEESIDFTVGLGVHYAVNILNRSSTASIVQAGHRLPDVLFHKPGHSIPTRLYELLRSRGEFSVLVFTGRPWLTKDTLDTVHEAFGSAGSKLTKSTSIPLKQITIMADSSASVFDSLGRPAYGQVYYDQSEIAYGRYGISVEEGAIIIGRPDSLVGVACRLSEAESVLHYFKELEP</sequence>
<dbReference type="Pfam" id="PF07976">
    <property type="entry name" value="Phe_hydrox_dim"/>
    <property type="match status" value="1"/>
</dbReference>
<dbReference type="SUPFAM" id="SSF51905">
    <property type="entry name" value="FAD/NAD(P)-binding domain"/>
    <property type="match status" value="1"/>
</dbReference>
<dbReference type="AlphaFoldDB" id="A0A0D2B3A2"/>
<evidence type="ECO:0000256" key="1">
    <source>
        <dbReference type="ARBA" id="ARBA00007801"/>
    </source>
</evidence>
<dbReference type="Gene3D" id="3.30.9.10">
    <property type="entry name" value="D-Amino Acid Oxidase, subunit A, domain 2"/>
    <property type="match status" value="1"/>
</dbReference>
<dbReference type="InterPro" id="IPR050641">
    <property type="entry name" value="RIFMO-like"/>
</dbReference>
<evidence type="ECO:0000313" key="8">
    <source>
        <dbReference type="Proteomes" id="UP000053328"/>
    </source>
</evidence>
<evidence type="ECO:0000256" key="3">
    <source>
        <dbReference type="ARBA" id="ARBA00022827"/>
    </source>
</evidence>
<dbReference type="GO" id="GO:0016709">
    <property type="term" value="F:oxidoreductase activity, acting on paired donors, with incorporation or reduction of molecular oxygen, NAD(P)H as one donor, and incorporation of one atom of oxygen"/>
    <property type="evidence" value="ECO:0007669"/>
    <property type="project" value="UniProtKB-ARBA"/>
</dbReference>
<dbReference type="InterPro" id="IPR002938">
    <property type="entry name" value="FAD-bd"/>
</dbReference>
<dbReference type="HOGENOM" id="CLU_009665_9_4_1"/>
<dbReference type="InterPro" id="IPR012941">
    <property type="entry name" value="Phe_hydrox_C_dim_dom"/>
</dbReference>
<keyword evidence="3" id="KW-0274">FAD</keyword>
<reference evidence="7 8" key="1">
    <citation type="submission" date="2015-01" db="EMBL/GenBank/DDBJ databases">
        <title>The Genome Sequence of Exophiala spinifera CBS89968.</title>
        <authorList>
            <consortium name="The Broad Institute Genomics Platform"/>
            <person name="Cuomo C."/>
            <person name="de Hoog S."/>
            <person name="Gorbushina A."/>
            <person name="Stielow B."/>
            <person name="Teixiera M."/>
            <person name="Abouelleil A."/>
            <person name="Chapman S.B."/>
            <person name="Priest M."/>
            <person name="Young S.K."/>
            <person name="Wortman J."/>
            <person name="Nusbaum C."/>
            <person name="Birren B."/>
        </authorList>
    </citation>
    <scope>NUCLEOTIDE SEQUENCE [LARGE SCALE GENOMIC DNA]</scope>
    <source>
        <strain evidence="7 8">CBS 89968</strain>
    </source>
</reference>
<feature type="domain" description="FAD-binding" evidence="5">
    <location>
        <begin position="49"/>
        <end position="365"/>
    </location>
</feature>
<feature type="domain" description="Phenol hydroxylase-like C-terminal dimerisation" evidence="6">
    <location>
        <begin position="412"/>
        <end position="571"/>
    </location>
</feature>
<dbReference type="Gene3D" id="3.50.50.60">
    <property type="entry name" value="FAD/NAD(P)-binding domain"/>
    <property type="match status" value="1"/>
</dbReference>
<evidence type="ECO:0000256" key="2">
    <source>
        <dbReference type="ARBA" id="ARBA00022630"/>
    </source>
</evidence>
<dbReference type="Pfam" id="PF01494">
    <property type="entry name" value="FAD_binding_3"/>
    <property type="match status" value="1"/>
</dbReference>
<dbReference type="VEuPathDB" id="FungiDB:PV08_08576"/>
<keyword evidence="2" id="KW-0285">Flavoprotein</keyword>
<dbReference type="Gene3D" id="3.40.30.20">
    <property type="match status" value="1"/>
</dbReference>
<proteinExistence type="inferred from homology"/>
<protein>
    <recommendedName>
        <fullName evidence="9">FAD-binding domain-containing protein</fullName>
    </recommendedName>
</protein>
<dbReference type="InterPro" id="IPR036249">
    <property type="entry name" value="Thioredoxin-like_sf"/>
</dbReference>
<dbReference type="SUPFAM" id="SSF54373">
    <property type="entry name" value="FAD-linked reductases, C-terminal domain"/>
    <property type="match status" value="1"/>
</dbReference>
<evidence type="ECO:0000256" key="4">
    <source>
        <dbReference type="ARBA" id="ARBA00023002"/>
    </source>
</evidence>
<dbReference type="RefSeq" id="XP_016233604.1">
    <property type="nucleotide sequence ID" value="XM_016382901.1"/>
</dbReference>
<dbReference type="Proteomes" id="UP000053328">
    <property type="component" value="Unassembled WGS sequence"/>
</dbReference>
<organism evidence="7 8">
    <name type="scientific">Exophiala spinifera</name>
    <dbReference type="NCBI Taxonomy" id="91928"/>
    <lineage>
        <taxon>Eukaryota</taxon>
        <taxon>Fungi</taxon>
        <taxon>Dikarya</taxon>
        <taxon>Ascomycota</taxon>
        <taxon>Pezizomycotina</taxon>
        <taxon>Eurotiomycetes</taxon>
        <taxon>Chaetothyriomycetidae</taxon>
        <taxon>Chaetothyriales</taxon>
        <taxon>Herpotrichiellaceae</taxon>
        <taxon>Exophiala</taxon>
    </lineage>
</organism>
<name>A0A0D2B3A2_9EURO</name>
<dbReference type="GeneID" id="27335659"/>
<dbReference type="PANTHER" id="PTHR43004:SF5">
    <property type="entry name" value="FAD-BINDING DOMAIN-CONTAINING PROTEIN"/>
    <property type="match status" value="1"/>
</dbReference>
<keyword evidence="8" id="KW-1185">Reference proteome</keyword>
<dbReference type="InterPro" id="IPR036188">
    <property type="entry name" value="FAD/NAD-bd_sf"/>
</dbReference>
<comment type="similarity">
    <text evidence="1">Belongs to the PheA/TfdB FAD monooxygenase family.</text>
</comment>
<evidence type="ECO:0008006" key="9">
    <source>
        <dbReference type="Google" id="ProtNLM"/>
    </source>
</evidence>
<evidence type="ECO:0000259" key="6">
    <source>
        <dbReference type="Pfam" id="PF07976"/>
    </source>
</evidence>
<evidence type="ECO:0000259" key="5">
    <source>
        <dbReference type="Pfam" id="PF01494"/>
    </source>
</evidence>
<dbReference type="SUPFAM" id="SSF52833">
    <property type="entry name" value="Thioredoxin-like"/>
    <property type="match status" value="1"/>
</dbReference>
<dbReference type="PANTHER" id="PTHR43004">
    <property type="entry name" value="TRK SYSTEM POTASSIUM UPTAKE PROTEIN"/>
    <property type="match status" value="1"/>
</dbReference>
<dbReference type="STRING" id="91928.A0A0D2B3A2"/>
<keyword evidence="4" id="KW-0560">Oxidoreductase</keyword>
<gene>
    <name evidence="7" type="ORF">PV08_08576</name>
</gene>
<dbReference type="OrthoDB" id="1716816at2759"/>
<dbReference type="PRINTS" id="PR00420">
    <property type="entry name" value="RNGMNOXGNASE"/>
</dbReference>
<accession>A0A0D2B3A2</accession>
<dbReference type="GO" id="GO:0071949">
    <property type="term" value="F:FAD binding"/>
    <property type="evidence" value="ECO:0007669"/>
    <property type="project" value="InterPro"/>
</dbReference>
<dbReference type="InterPro" id="IPR038220">
    <property type="entry name" value="PHOX_C_sf"/>
</dbReference>
<evidence type="ECO:0000313" key="7">
    <source>
        <dbReference type="EMBL" id="KIW13388.1"/>
    </source>
</evidence>